<name>A0A2M6WIN9_9BACT</name>
<comment type="caution">
    <text evidence="5">The sequence shown here is derived from an EMBL/GenBank/DDBJ whole genome shotgun (WGS) entry which is preliminary data.</text>
</comment>
<evidence type="ECO:0000256" key="3">
    <source>
        <dbReference type="PROSITE-ProRule" id="PRU00464"/>
    </source>
</evidence>
<accession>A0A2M6WIN9</accession>
<dbReference type="InterPro" id="IPR019808">
    <property type="entry name" value="Histidine_triad_CS"/>
</dbReference>
<dbReference type="GO" id="GO:0009117">
    <property type="term" value="P:nucleotide metabolic process"/>
    <property type="evidence" value="ECO:0007669"/>
    <property type="project" value="TreeGrafter"/>
</dbReference>
<gene>
    <name evidence="5" type="ORF">COU08_01245</name>
</gene>
<dbReference type="Proteomes" id="UP000228635">
    <property type="component" value="Unassembled WGS sequence"/>
</dbReference>
<dbReference type="Gene3D" id="3.30.428.10">
    <property type="entry name" value="HIT-like"/>
    <property type="match status" value="1"/>
</dbReference>
<dbReference type="InterPro" id="IPR011146">
    <property type="entry name" value="HIT-like"/>
</dbReference>
<feature type="domain" description="HIT" evidence="4">
    <location>
        <begin position="4"/>
        <end position="111"/>
    </location>
</feature>
<proteinExistence type="predicted"/>
<dbReference type="Pfam" id="PF01230">
    <property type="entry name" value="HIT"/>
    <property type="match status" value="1"/>
</dbReference>
<reference evidence="6" key="1">
    <citation type="submission" date="2017-09" db="EMBL/GenBank/DDBJ databases">
        <title>Depth-based differentiation of microbial function through sediment-hosted aquifers and enrichment of novel symbionts in the deep terrestrial subsurface.</title>
        <authorList>
            <person name="Probst A.J."/>
            <person name="Ladd B."/>
            <person name="Jarett J.K."/>
            <person name="Geller-Mcgrath D.E."/>
            <person name="Sieber C.M.K."/>
            <person name="Emerson J.B."/>
            <person name="Anantharaman K."/>
            <person name="Thomas B.C."/>
            <person name="Malmstrom R."/>
            <person name="Stieglmeier M."/>
            <person name="Klingl A."/>
            <person name="Woyke T."/>
            <person name="Ryan C.M."/>
            <person name="Banfield J.F."/>
        </authorList>
    </citation>
    <scope>NUCLEOTIDE SEQUENCE [LARGE SCALE GENOMIC DNA]</scope>
</reference>
<evidence type="ECO:0000259" key="4">
    <source>
        <dbReference type="PROSITE" id="PS51084"/>
    </source>
</evidence>
<feature type="active site" description="Tele-AMP-histidine intermediate" evidence="1">
    <location>
        <position position="98"/>
    </location>
</feature>
<sequence length="136" mass="15030">MDCLFCKIGQKFIPAEIIYEQEHAVAFLDIHPLAVGHTVVIPKLHAETILDLPDVSINPVFQAVKRTTALLYEKLHPDGFTIGINHGRASGQAVEHLHIHIIPRFRNDGGGSIHTIVNHPSDEPVQQTALRLRGDA</sequence>
<dbReference type="PANTHER" id="PTHR46648">
    <property type="entry name" value="HIT FAMILY PROTEIN 1"/>
    <property type="match status" value="1"/>
</dbReference>
<dbReference type="InterPro" id="IPR036265">
    <property type="entry name" value="HIT-like_sf"/>
</dbReference>
<dbReference type="AlphaFoldDB" id="A0A2M6WIN9"/>
<dbReference type="EMBL" id="PFBA01000013">
    <property type="protein sequence ID" value="PIT92604.1"/>
    <property type="molecule type" value="Genomic_DNA"/>
</dbReference>
<evidence type="ECO:0000256" key="2">
    <source>
        <dbReference type="PIRSR" id="PIRSR601310-3"/>
    </source>
</evidence>
<dbReference type="InterPro" id="IPR001310">
    <property type="entry name" value="Histidine_triad_HIT"/>
</dbReference>
<dbReference type="PROSITE" id="PS00892">
    <property type="entry name" value="HIT_1"/>
    <property type="match status" value="1"/>
</dbReference>
<dbReference type="PROSITE" id="PS51084">
    <property type="entry name" value="HIT_2"/>
    <property type="match status" value="1"/>
</dbReference>
<dbReference type="PANTHER" id="PTHR46648:SF1">
    <property type="entry name" value="ADENOSINE 5'-MONOPHOSPHORAMIDASE HNT1"/>
    <property type="match status" value="1"/>
</dbReference>
<organism evidence="5 6">
    <name type="scientific">Candidatus Harrisonbacteria bacterium CG10_big_fil_rev_8_21_14_0_10_42_17</name>
    <dbReference type="NCBI Taxonomy" id="1974584"/>
    <lineage>
        <taxon>Bacteria</taxon>
        <taxon>Candidatus Harrisoniibacteriota</taxon>
    </lineage>
</organism>
<protein>
    <submittedName>
        <fullName evidence="5">HIT family protein</fullName>
    </submittedName>
</protein>
<feature type="short sequence motif" description="Histidine triad motif" evidence="2 3">
    <location>
        <begin position="96"/>
        <end position="100"/>
    </location>
</feature>
<dbReference type="GO" id="GO:0003824">
    <property type="term" value="F:catalytic activity"/>
    <property type="evidence" value="ECO:0007669"/>
    <property type="project" value="InterPro"/>
</dbReference>
<evidence type="ECO:0000313" key="6">
    <source>
        <dbReference type="Proteomes" id="UP000228635"/>
    </source>
</evidence>
<evidence type="ECO:0000256" key="1">
    <source>
        <dbReference type="PIRSR" id="PIRSR601310-1"/>
    </source>
</evidence>
<evidence type="ECO:0000313" key="5">
    <source>
        <dbReference type="EMBL" id="PIT92604.1"/>
    </source>
</evidence>
<dbReference type="SUPFAM" id="SSF54197">
    <property type="entry name" value="HIT-like"/>
    <property type="match status" value="1"/>
</dbReference>
<dbReference type="PRINTS" id="PR00332">
    <property type="entry name" value="HISTRIAD"/>
</dbReference>